<feature type="domain" description="ABC transmembrane type-1" evidence="13">
    <location>
        <begin position="19"/>
        <end position="303"/>
    </location>
</feature>
<feature type="transmembrane region" description="Helical" evidence="11">
    <location>
        <begin position="247"/>
        <end position="268"/>
    </location>
</feature>
<dbReference type="InterPro" id="IPR027417">
    <property type="entry name" value="P-loop_NTPase"/>
</dbReference>
<evidence type="ECO:0000256" key="1">
    <source>
        <dbReference type="ARBA" id="ARBA00004651"/>
    </source>
</evidence>
<evidence type="ECO:0000256" key="3">
    <source>
        <dbReference type="ARBA" id="ARBA00022475"/>
    </source>
</evidence>
<dbReference type="SMART" id="SM00382">
    <property type="entry name" value="AAA"/>
    <property type="match status" value="1"/>
</dbReference>
<comment type="caution">
    <text evidence="14">The sequence shown here is derived from an EMBL/GenBank/DDBJ whole genome shotgun (WGS) entry which is preliminary data.</text>
</comment>
<organism evidence="14 15">
    <name type="scientific">Undibacterium luofuense</name>
    <dbReference type="NCBI Taxonomy" id="2828733"/>
    <lineage>
        <taxon>Bacteria</taxon>
        <taxon>Pseudomonadati</taxon>
        <taxon>Pseudomonadota</taxon>
        <taxon>Betaproteobacteria</taxon>
        <taxon>Burkholderiales</taxon>
        <taxon>Oxalobacteraceae</taxon>
        <taxon>Undibacterium</taxon>
    </lineage>
</organism>
<keyword evidence="8 11" id="KW-1133">Transmembrane helix</keyword>
<dbReference type="Gene3D" id="3.40.50.300">
    <property type="entry name" value="P-loop containing nucleotide triphosphate hydrolases"/>
    <property type="match status" value="1"/>
</dbReference>
<evidence type="ECO:0000256" key="8">
    <source>
        <dbReference type="ARBA" id="ARBA00022989"/>
    </source>
</evidence>
<evidence type="ECO:0000256" key="4">
    <source>
        <dbReference type="ARBA" id="ARBA00022692"/>
    </source>
</evidence>
<sequence>MTLFQFLWSFIRRHRRNYVLAAMMLVSISVLTVWIPRQVGYLIDQLASHQADASVLIRELGWLLLAGITIYFLRVGWRIQLFTASYQLGVELRTRLYQKLCLQSGAFFDQQKTGDLMAMGTNDADAIELAAGEAALAGFDGSVTFGLVIGMMLTGVDWRLALAALLPFPLMAFAFRRITHHVHDASKASLDSFSALNEQVQESLAGVRTIRALGLEQRNAEQFSALASAARESSYQAQRWEAAYEPAVGLSLTVAGFMTLATGGWLVWQHEITIGALTSFSMYLGQLIWPMFAAGWVLALLERGKAAWKRLEPILNAELQVKDNGTLTTLPAPALSMQHLQFTYPSQQTPALQDLSLEIRAGQTIGIAGPTGAGKSTLVRLLLRQYEVQQGQILWGGQALSSYQLDALRKQLNWVAQEPFLFSASVAENIALAAPGASQAQIERAATLASVHEDILRFPQGYQTPVGERGITLSGGQRQRVAIARALLTDSALLILDDALSAVDTATETQILQHLRHLRQQHPSRTMIIISHRLSALAEADQILVMKNGKIHEQGNHDSLLQQDGWYASQWRYQQLEASLDAA</sequence>
<keyword evidence="7" id="KW-1278">Translocase</keyword>
<dbReference type="InterPro" id="IPR039421">
    <property type="entry name" value="Type_1_exporter"/>
</dbReference>
<evidence type="ECO:0000256" key="11">
    <source>
        <dbReference type="SAM" id="Phobius"/>
    </source>
</evidence>
<protein>
    <submittedName>
        <fullName evidence="14">ATP-binding cassette domain-containing protein</fullName>
    </submittedName>
</protein>
<dbReference type="InterPro" id="IPR011527">
    <property type="entry name" value="ABC1_TM_dom"/>
</dbReference>
<evidence type="ECO:0000256" key="10">
    <source>
        <dbReference type="ARBA" id="ARBA00023136"/>
    </source>
</evidence>
<dbReference type="FunFam" id="3.40.50.300:FF:000221">
    <property type="entry name" value="Multidrug ABC transporter ATP-binding protein"/>
    <property type="match status" value="1"/>
</dbReference>
<dbReference type="GO" id="GO:0005886">
    <property type="term" value="C:plasma membrane"/>
    <property type="evidence" value="ECO:0007669"/>
    <property type="project" value="UniProtKB-SubCell"/>
</dbReference>
<dbReference type="InterPro" id="IPR003593">
    <property type="entry name" value="AAA+_ATPase"/>
</dbReference>
<feature type="domain" description="ABC transporter" evidence="12">
    <location>
        <begin position="335"/>
        <end position="573"/>
    </location>
</feature>
<dbReference type="PROSITE" id="PS50893">
    <property type="entry name" value="ABC_TRANSPORTER_2"/>
    <property type="match status" value="1"/>
</dbReference>
<keyword evidence="4 11" id="KW-0812">Transmembrane</keyword>
<dbReference type="PANTHER" id="PTHR43394:SF1">
    <property type="entry name" value="ATP-BINDING CASSETTE SUB-FAMILY B MEMBER 10, MITOCHONDRIAL"/>
    <property type="match status" value="1"/>
</dbReference>
<keyword evidence="10 11" id="KW-0472">Membrane</keyword>
<name>A0A941DMT6_9BURK</name>
<feature type="transmembrane region" description="Helical" evidence="11">
    <location>
        <begin position="280"/>
        <end position="301"/>
    </location>
</feature>
<comment type="subcellular location">
    <subcellularLocation>
        <location evidence="1">Cell membrane</location>
        <topology evidence="1">Multi-pass membrane protein</topology>
    </subcellularLocation>
</comment>
<dbReference type="Pfam" id="PF00005">
    <property type="entry name" value="ABC_tran"/>
    <property type="match status" value="1"/>
</dbReference>
<keyword evidence="2" id="KW-0813">Transport</keyword>
<evidence type="ECO:0000256" key="9">
    <source>
        <dbReference type="ARBA" id="ARBA00023055"/>
    </source>
</evidence>
<feature type="transmembrane region" description="Helical" evidence="11">
    <location>
        <begin position="55"/>
        <end position="73"/>
    </location>
</feature>
<dbReference type="RefSeq" id="WP_212686254.1">
    <property type="nucleotide sequence ID" value="NZ_JAGSPN010000001.1"/>
</dbReference>
<dbReference type="GO" id="GO:0016887">
    <property type="term" value="F:ATP hydrolysis activity"/>
    <property type="evidence" value="ECO:0007669"/>
    <property type="project" value="InterPro"/>
</dbReference>
<dbReference type="CDD" id="cd18541">
    <property type="entry name" value="ABC_6TM_TmrB_like"/>
    <property type="match status" value="1"/>
</dbReference>
<dbReference type="EMBL" id="JAGSPN010000001">
    <property type="protein sequence ID" value="MBR7780901.1"/>
    <property type="molecule type" value="Genomic_DNA"/>
</dbReference>
<dbReference type="GO" id="GO:0015421">
    <property type="term" value="F:ABC-type oligopeptide transporter activity"/>
    <property type="evidence" value="ECO:0007669"/>
    <property type="project" value="TreeGrafter"/>
</dbReference>
<proteinExistence type="predicted"/>
<dbReference type="SUPFAM" id="SSF52540">
    <property type="entry name" value="P-loop containing nucleoside triphosphate hydrolases"/>
    <property type="match status" value="1"/>
</dbReference>
<feature type="transmembrane region" description="Helical" evidence="11">
    <location>
        <begin position="18"/>
        <end position="35"/>
    </location>
</feature>
<reference evidence="14" key="1">
    <citation type="submission" date="2021-04" db="EMBL/GenBank/DDBJ databases">
        <title>novel species isolated from subtropical streams in China.</title>
        <authorList>
            <person name="Lu H."/>
        </authorList>
    </citation>
    <scope>NUCLEOTIDE SEQUENCE</scope>
    <source>
        <strain evidence="14">LFS511W</strain>
    </source>
</reference>
<evidence type="ECO:0000256" key="2">
    <source>
        <dbReference type="ARBA" id="ARBA00022448"/>
    </source>
</evidence>
<dbReference type="Gene3D" id="1.20.1560.10">
    <property type="entry name" value="ABC transporter type 1, transmembrane domain"/>
    <property type="match status" value="1"/>
</dbReference>
<dbReference type="SUPFAM" id="SSF90123">
    <property type="entry name" value="ABC transporter transmembrane region"/>
    <property type="match status" value="1"/>
</dbReference>
<evidence type="ECO:0000259" key="13">
    <source>
        <dbReference type="PROSITE" id="PS50929"/>
    </source>
</evidence>
<evidence type="ECO:0000313" key="14">
    <source>
        <dbReference type="EMBL" id="MBR7780901.1"/>
    </source>
</evidence>
<evidence type="ECO:0000256" key="6">
    <source>
        <dbReference type="ARBA" id="ARBA00022840"/>
    </source>
</evidence>
<dbReference type="PROSITE" id="PS00211">
    <property type="entry name" value="ABC_TRANSPORTER_1"/>
    <property type="match status" value="1"/>
</dbReference>
<dbReference type="GO" id="GO:0006869">
    <property type="term" value="P:lipid transport"/>
    <property type="evidence" value="ECO:0007669"/>
    <property type="project" value="UniProtKB-KW"/>
</dbReference>
<dbReference type="PANTHER" id="PTHR43394">
    <property type="entry name" value="ATP-DEPENDENT PERMEASE MDL1, MITOCHONDRIAL"/>
    <property type="match status" value="1"/>
</dbReference>
<dbReference type="InterPro" id="IPR003439">
    <property type="entry name" value="ABC_transporter-like_ATP-bd"/>
</dbReference>
<evidence type="ECO:0000256" key="5">
    <source>
        <dbReference type="ARBA" id="ARBA00022741"/>
    </source>
</evidence>
<evidence type="ECO:0000256" key="7">
    <source>
        <dbReference type="ARBA" id="ARBA00022967"/>
    </source>
</evidence>
<dbReference type="Proteomes" id="UP000680067">
    <property type="component" value="Unassembled WGS sequence"/>
</dbReference>
<dbReference type="InterPro" id="IPR017871">
    <property type="entry name" value="ABC_transporter-like_CS"/>
</dbReference>
<dbReference type="Pfam" id="PF00664">
    <property type="entry name" value="ABC_membrane"/>
    <property type="match status" value="1"/>
</dbReference>
<gene>
    <name evidence="14" type="ORF">KDM89_02005</name>
</gene>
<evidence type="ECO:0000313" key="15">
    <source>
        <dbReference type="Proteomes" id="UP000680067"/>
    </source>
</evidence>
<keyword evidence="3" id="KW-1003">Cell membrane</keyword>
<keyword evidence="9" id="KW-0445">Lipid transport</keyword>
<accession>A0A941DMT6</accession>
<dbReference type="AlphaFoldDB" id="A0A941DMT6"/>
<dbReference type="PROSITE" id="PS50929">
    <property type="entry name" value="ABC_TM1F"/>
    <property type="match status" value="1"/>
</dbReference>
<keyword evidence="5" id="KW-0547">Nucleotide-binding</keyword>
<evidence type="ECO:0000259" key="12">
    <source>
        <dbReference type="PROSITE" id="PS50893"/>
    </source>
</evidence>
<dbReference type="InterPro" id="IPR036640">
    <property type="entry name" value="ABC1_TM_sf"/>
</dbReference>
<keyword evidence="15" id="KW-1185">Reference proteome</keyword>
<dbReference type="GO" id="GO:0005524">
    <property type="term" value="F:ATP binding"/>
    <property type="evidence" value="ECO:0007669"/>
    <property type="project" value="UniProtKB-KW"/>
</dbReference>
<keyword evidence="6 14" id="KW-0067">ATP-binding</keyword>